<dbReference type="InterPro" id="IPR023799">
    <property type="entry name" value="RbfA_dom_sf"/>
</dbReference>
<dbReference type="RefSeq" id="WP_250723814.1">
    <property type="nucleotide sequence ID" value="NZ_CP098400.1"/>
</dbReference>
<reference evidence="3" key="1">
    <citation type="submission" date="2022-05" db="EMBL/GenBank/DDBJ databases">
        <authorList>
            <person name="Sun X."/>
        </authorList>
    </citation>
    <scope>NUCLEOTIDE SEQUENCE</scope>
    <source>
        <strain evidence="3">Ai-910</strain>
    </source>
</reference>
<accession>A0A9J6ZPA0</accession>
<comment type="function">
    <text evidence="2">One of several proteins that assist in the late maturation steps of the functional core of the 30S ribosomal subunit. Associates with free 30S ribosomal subunits (but not with 30S subunits that are part of 70S ribosomes or polysomes). Required for efficient processing of 16S rRNA. May interact with the 5'-terminal helix region of 16S rRNA.</text>
</comment>
<reference evidence="3" key="2">
    <citation type="submission" date="2022-06" db="EMBL/GenBank/DDBJ databases">
        <title>Xiashengella guii gen. nov. sp. nov., a bacterium isolated form anaerobic digestion tank.</title>
        <authorList>
            <person name="Huang H."/>
        </authorList>
    </citation>
    <scope>NUCLEOTIDE SEQUENCE</scope>
    <source>
        <strain evidence="3">Ai-910</strain>
    </source>
</reference>
<dbReference type="GO" id="GO:0005829">
    <property type="term" value="C:cytosol"/>
    <property type="evidence" value="ECO:0007669"/>
    <property type="project" value="TreeGrafter"/>
</dbReference>
<evidence type="ECO:0000256" key="1">
    <source>
        <dbReference type="ARBA" id="ARBA00022517"/>
    </source>
</evidence>
<dbReference type="Pfam" id="PF02033">
    <property type="entry name" value="RBFA"/>
    <property type="match status" value="1"/>
</dbReference>
<protein>
    <recommendedName>
        <fullName evidence="2">Ribosome-binding factor A</fullName>
    </recommendedName>
</protein>
<name>A0A9J6ZPA0_9BACT</name>
<organism evidence="3 4">
    <name type="scientific">Xiashengella succiniciproducens</name>
    <dbReference type="NCBI Taxonomy" id="2949635"/>
    <lineage>
        <taxon>Bacteria</taxon>
        <taxon>Pseudomonadati</taxon>
        <taxon>Bacteroidota</taxon>
        <taxon>Bacteroidia</taxon>
        <taxon>Marinilabiliales</taxon>
        <taxon>Marinilabiliaceae</taxon>
        <taxon>Xiashengella</taxon>
    </lineage>
</organism>
<dbReference type="GO" id="GO:0030490">
    <property type="term" value="P:maturation of SSU-rRNA"/>
    <property type="evidence" value="ECO:0007669"/>
    <property type="project" value="UniProtKB-UniRule"/>
</dbReference>
<dbReference type="PANTHER" id="PTHR33515">
    <property type="entry name" value="RIBOSOME-BINDING FACTOR A, CHLOROPLASTIC-RELATED"/>
    <property type="match status" value="1"/>
</dbReference>
<dbReference type="SUPFAM" id="SSF89919">
    <property type="entry name" value="Ribosome-binding factor A, RbfA"/>
    <property type="match status" value="1"/>
</dbReference>
<dbReference type="Gene3D" id="3.30.300.20">
    <property type="match status" value="1"/>
</dbReference>
<dbReference type="InterPro" id="IPR015946">
    <property type="entry name" value="KH_dom-like_a/b"/>
</dbReference>
<keyword evidence="2" id="KW-0963">Cytoplasm</keyword>
<dbReference type="GO" id="GO:0043024">
    <property type="term" value="F:ribosomal small subunit binding"/>
    <property type="evidence" value="ECO:0007669"/>
    <property type="project" value="TreeGrafter"/>
</dbReference>
<dbReference type="EMBL" id="CP098400">
    <property type="protein sequence ID" value="URW79730.1"/>
    <property type="molecule type" value="Genomic_DNA"/>
</dbReference>
<keyword evidence="4" id="KW-1185">Reference proteome</keyword>
<dbReference type="AlphaFoldDB" id="A0A9J6ZPA0"/>
<evidence type="ECO:0000313" key="3">
    <source>
        <dbReference type="EMBL" id="URW79730.1"/>
    </source>
</evidence>
<sequence>MDSTRQKKISRLIQKELSEIFQREVGDIISSTMVSVTVVRVSADLSVAKVYISIFPTAGTEAILASIEENSSRIRFMLGKRVGKQLRIIPELKFFIDDSLDYAEKIDNLLK</sequence>
<keyword evidence="1 2" id="KW-0690">Ribosome biogenesis</keyword>
<comment type="similarity">
    <text evidence="2">Belongs to the RbfA family.</text>
</comment>
<dbReference type="InterPro" id="IPR000238">
    <property type="entry name" value="RbfA"/>
</dbReference>
<dbReference type="HAMAP" id="MF_00003">
    <property type="entry name" value="RbfA"/>
    <property type="match status" value="1"/>
</dbReference>
<proteinExistence type="inferred from homology"/>
<comment type="subcellular location">
    <subcellularLocation>
        <location evidence="2">Cytoplasm</location>
    </subcellularLocation>
</comment>
<gene>
    <name evidence="2 3" type="primary">rbfA</name>
    <name evidence="3" type="ORF">M9189_12840</name>
</gene>
<evidence type="ECO:0000313" key="4">
    <source>
        <dbReference type="Proteomes" id="UP001056426"/>
    </source>
</evidence>
<evidence type="ECO:0000256" key="2">
    <source>
        <dbReference type="HAMAP-Rule" id="MF_00003"/>
    </source>
</evidence>
<dbReference type="Proteomes" id="UP001056426">
    <property type="component" value="Chromosome"/>
</dbReference>
<dbReference type="NCBIfam" id="TIGR00082">
    <property type="entry name" value="rbfA"/>
    <property type="match status" value="1"/>
</dbReference>
<dbReference type="PANTHER" id="PTHR33515:SF1">
    <property type="entry name" value="RIBOSOME-BINDING FACTOR A, CHLOROPLASTIC-RELATED"/>
    <property type="match status" value="1"/>
</dbReference>
<dbReference type="KEGG" id="alkq:M9189_12840"/>
<comment type="subunit">
    <text evidence="2">Monomer. Binds 30S ribosomal subunits, but not 50S ribosomal subunits or 70S ribosomes.</text>
</comment>